<dbReference type="PANTHER" id="PTHR10625">
    <property type="entry name" value="HISTONE DEACETYLASE HDAC1-RELATED"/>
    <property type="match status" value="1"/>
</dbReference>
<dbReference type="Pfam" id="PF00850">
    <property type="entry name" value="Hist_deacetyl"/>
    <property type="match status" value="1"/>
</dbReference>
<dbReference type="InterPro" id="IPR023801">
    <property type="entry name" value="His_deacetylse_dom"/>
</dbReference>
<evidence type="ECO:0000313" key="5">
    <source>
        <dbReference type="Proteomes" id="UP000597338"/>
    </source>
</evidence>
<evidence type="ECO:0000259" key="3">
    <source>
        <dbReference type="Pfam" id="PF00850"/>
    </source>
</evidence>
<comment type="caution">
    <text evidence="4">The sequence shown here is derived from an EMBL/GenBank/DDBJ whole genome shotgun (WGS) entry which is preliminary data.</text>
</comment>
<dbReference type="Proteomes" id="UP000597338">
    <property type="component" value="Unassembled WGS sequence"/>
</dbReference>
<dbReference type="PANTHER" id="PTHR10625:SF19">
    <property type="entry name" value="HISTONE DEACETYLASE 12"/>
    <property type="match status" value="1"/>
</dbReference>
<dbReference type="InterPro" id="IPR023696">
    <property type="entry name" value="Ureohydrolase_dom_sf"/>
</dbReference>
<dbReference type="InterPro" id="IPR000286">
    <property type="entry name" value="HDACs"/>
</dbReference>
<dbReference type="CDD" id="cd09993">
    <property type="entry name" value="HDAC_classIV"/>
    <property type="match status" value="1"/>
</dbReference>
<evidence type="ECO:0000313" key="4">
    <source>
        <dbReference type="EMBL" id="GGC45519.1"/>
    </source>
</evidence>
<dbReference type="InterPro" id="IPR044150">
    <property type="entry name" value="HDAC_classIV"/>
</dbReference>
<organism evidence="4 5">
    <name type="scientific">Parapedobacter defluvii</name>
    <dbReference type="NCBI Taxonomy" id="2045106"/>
    <lineage>
        <taxon>Bacteria</taxon>
        <taxon>Pseudomonadati</taxon>
        <taxon>Bacteroidota</taxon>
        <taxon>Sphingobacteriia</taxon>
        <taxon>Sphingobacteriales</taxon>
        <taxon>Sphingobacteriaceae</taxon>
        <taxon>Parapedobacter</taxon>
    </lineage>
</organism>
<keyword evidence="5" id="KW-1185">Reference proteome</keyword>
<comment type="similarity">
    <text evidence="1">Belongs to the histone deacetylase family.</text>
</comment>
<keyword evidence="2" id="KW-0378">Hydrolase</keyword>
<evidence type="ECO:0000256" key="2">
    <source>
        <dbReference type="ARBA" id="ARBA00022801"/>
    </source>
</evidence>
<dbReference type="InterPro" id="IPR037138">
    <property type="entry name" value="His_deacetylse_dom_sf"/>
</dbReference>
<evidence type="ECO:0000256" key="1">
    <source>
        <dbReference type="ARBA" id="ARBA00005947"/>
    </source>
</evidence>
<name>A0ABQ1MRV1_9SPHI</name>
<accession>A0ABQ1MRV1</accession>
<sequence length="279" mass="30963">MEKYELIPAQLLYEGTVQADSFFEPVKADFKTIALAHATGYCRQLLDLTLSPSMVRRIGFPLSAALVDRELRIVQGTLEACGFANQYGVAFNVAGGTHHAGYNWGEGFCLLNDQAVAAAYLIHSRICRQVLVVDLDVHQGNGTAQIFAGEPRVFTFSMHSERNFPFRKERSDVDVGLPEGTGDEAYLAVLEHQLQAIFPRVQPDFVFYQAGVDVLATDKLGKLALTPAGCRRRDELVFEYCRAHKVPLQVSMGGGYSLRIRDIVDAHCQTFKVAARIYD</sequence>
<protein>
    <submittedName>
        <fullName evidence="4">Histone deacetylase</fullName>
    </submittedName>
</protein>
<dbReference type="EMBL" id="BMIK01000023">
    <property type="protein sequence ID" value="GGC45519.1"/>
    <property type="molecule type" value="Genomic_DNA"/>
</dbReference>
<gene>
    <name evidence="4" type="ORF">GCM10011386_42290</name>
</gene>
<dbReference type="Gene3D" id="3.40.800.20">
    <property type="entry name" value="Histone deacetylase domain"/>
    <property type="match status" value="1"/>
</dbReference>
<reference evidence="5" key="1">
    <citation type="journal article" date="2019" name="Int. J. Syst. Evol. Microbiol.">
        <title>The Global Catalogue of Microorganisms (GCM) 10K type strain sequencing project: providing services to taxonomists for standard genome sequencing and annotation.</title>
        <authorList>
            <consortium name="The Broad Institute Genomics Platform"/>
            <consortium name="The Broad Institute Genome Sequencing Center for Infectious Disease"/>
            <person name="Wu L."/>
            <person name="Ma J."/>
        </authorList>
    </citation>
    <scope>NUCLEOTIDE SEQUENCE [LARGE SCALE GENOMIC DNA]</scope>
    <source>
        <strain evidence="5">CGMCC 1.15342</strain>
    </source>
</reference>
<dbReference type="PRINTS" id="PR01270">
    <property type="entry name" value="HDASUPER"/>
</dbReference>
<proteinExistence type="inferred from homology"/>
<dbReference type="SUPFAM" id="SSF52768">
    <property type="entry name" value="Arginase/deacetylase"/>
    <property type="match status" value="1"/>
</dbReference>
<feature type="domain" description="Histone deacetylase" evidence="3">
    <location>
        <begin position="3"/>
        <end position="267"/>
    </location>
</feature>